<dbReference type="EMBL" id="VOFY01000009">
    <property type="protein sequence ID" value="KAA8589710.1"/>
    <property type="molecule type" value="Genomic_DNA"/>
</dbReference>
<sequence length="439" mass="48532">MVQSSCLQEQANGSPLTNVSINHGLLWSGLGDNFSPATTQCNNQVCKTSHWRIFTEDKIKAFNMTPISMGKDVIKAAPAQQTSCRSKSPHPPYRRLAEELQRQQIRRSSSSCKDENRSRRHVTYVFGTLTNCCLGSESPTPGSGFSPECQCQRGESSRRKHDENNSEMNQLSIRPKHCAAVVQLPTVLFRDGSWGTRHTGGLPPTRYTLLSLAASDSACVDSPGILSAYSGKKLLPYGELKHSCIFHDSSTTLLPCPAASFTSPRTLLRLSALTRDTCSWTTARRNSNNHNHNLYNYSLILTVYGCYGLKNYHVKENGWPTVEHPSISTLTACPTGPAASREPARSQTRTHRASQSTLQRCFQQGGHPRESGRRVHSWQTETLVTVCVTAGRHDPVVSLYELSRASRTFMICCLMTLVASPALGIKYLKGGKAEEREVK</sequence>
<dbReference type="Proteomes" id="UP000327493">
    <property type="component" value="Chromosome 9"/>
</dbReference>
<feature type="compositionally biased region" description="Basic and acidic residues" evidence="1">
    <location>
        <begin position="155"/>
        <end position="164"/>
    </location>
</feature>
<organism evidence="2 3">
    <name type="scientific">Etheostoma spectabile</name>
    <name type="common">orangethroat darter</name>
    <dbReference type="NCBI Taxonomy" id="54343"/>
    <lineage>
        <taxon>Eukaryota</taxon>
        <taxon>Metazoa</taxon>
        <taxon>Chordata</taxon>
        <taxon>Craniata</taxon>
        <taxon>Vertebrata</taxon>
        <taxon>Euteleostomi</taxon>
        <taxon>Actinopterygii</taxon>
        <taxon>Neopterygii</taxon>
        <taxon>Teleostei</taxon>
        <taxon>Neoteleostei</taxon>
        <taxon>Acanthomorphata</taxon>
        <taxon>Eupercaria</taxon>
        <taxon>Perciformes</taxon>
        <taxon>Percoidei</taxon>
        <taxon>Percidae</taxon>
        <taxon>Etheostomatinae</taxon>
        <taxon>Etheostoma</taxon>
    </lineage>
</organism>
<accession>A0A5J5DA35</accession>
<evidence type="ECO:0000313" key="3">
    <source>
        <dbReference type="Proteomes" id="UP000327493"/>
    </source>
</evidence>
<keyword evidence="3" id="KW-1185">Reference proteome</keyword>
<reference evidence="2 3" key="1">
    <citation type="submission" date="2019-08" db="EMBL/GenBank/DDBJ databases">
        <title>A chromosome-level genome assembly, high-density linkage maps, and genome scans reveal the genomic architecture of hybrid incompatibilities underlying speciation via character displacement in darters (Percidae: Etheostominae).</title>
        <authorList>
            <person name="Moran R.L."/>
            <person name="Catchen J.M."/>
            <person name="Fuller R.C."/>
        </authorList>
    </citation>
    <scope>NUCLEOTIDE SEQUENCE [LARGE SCALE GENOMIC DNA]</scope>
    <source>
        <strain evidence="2">EspeVRDwgs_2016</strain>
        <tissue evidence="2">Muscle</tissue>
    </source>
</reference>
<feature type="compositionally biased region" description="Polar residues" evidence="1">
    <location>
        <begin position="353"/>
        <end position="362"/>
    </location>
</feature>
<dbReference type="AlphaFoldDB" id="A0A5J5DA35"/>
<gene>
    <name evidence="2" type="ORF">FQN60_013075</name>
</gene>
<comment type="caution">
    <text evidence="2">The sequence shown here is derived from an EMBL/GenBank/DDBJ whole genome shotgun (WGS) entry which is preliminary data.</text>
</comment>
<protein>
    <submittedName>
        <fullName evidence="2">Uncharacterized protein</fullName>
    </submittedName>
</protein>
<proteinExistence type="predicted"/>
<evidence type="ECO:0000256" key="1">
    <source>
        <dbReference type="SAM" id="MobiDB-lite"/>
    </source>
</evidence>
<name>A0A5J5DA35_9PERO</name>
<feature type="region of interest" description="Disordered" evidence="1">
    <location>
        <begin position="333"/>
        <end position="375"/>
    </location>
</feature>
<evidence type="ECO:0000313" key="2">
    <source>
        <dbReference type="EMBL" id="KAA8589710.1"/>
    </source>
</evidence>
<feature type="region of interest" description="Disordered" evidence="1">
    <location>
        <begin position="138"/>
        <end position="170"/>
    </location>
</feature>